<dbReference type="RefSeq" id="WP_068629782.1">
    <property type="nucleotide sequence ID" value="NZ_LSZQ01000040.1"/>
</dbReference>
<feature type="compositionally biased region" description="Basic and acidic residues" evidence="10">
    <location>
        <begin position="142"/>
        <end position="158"/>
    </location>
</feature>
<dbReference type="NCBIfam" id="TIGR01352">
    <property type="entry name" value="tonB_Cterm"/>
    <property type="match status" value="1"/>
</dbReference>
<dbReference type="GO" id="GO:0015031">
    <property type="term" value="P:protein transport"/>
    <property type="evidence" value="ECO:0007669"/>
    <property type="project" value="UniProtKB-KW"/>
</dbReference>
<dbReference type="InterPro" id="IPR037682">
    <property type="entry name" value="TonB_C"/>
</dbReference>
<dbReference type="PROSITE" id="PS52015">
    <property type="entry name" value="TONB_CTD"/>
    <property type="match status" value="1"/>
</dbReference>
<dbReference type="Pfam" id="PF13103">
    <property type="entry name" value="TonB_2"/>
    <property type="match status" value="1"/>
</dbReference>
<dbReference type="OrthoDB" id="196417at2"/>
<dbReference type="InterPro" id="IPR051045">
    <property type="entry name" value="TonB-dependent_transducer"/>
</dbReference>
<evidence type="ECO:0000256" key="9">
    <source>
        <dbReference type="ARBA" id="ARBA00023136"/>
    </source>
</evidence>
<keyword evidence="8" id="KW-1133">Transmembrane helix</keyword>
<dbReference type="InterPro" id="IPR006260">
    <property type="entry name" value="TonB/TolA_C"/>
</dbReference>
<reference evidence="13" key="1">
    <citation type="submission" date="2016-02" db="EMBL/GenBank/DDBJ databases">
        <authorList>
            <person name="Sanders J.G."/>
            <person name="Lin J.Y."/>
            <person name="Wertz J.T."/>
            <person name="Russell J.A."/>
            <person name="Moreau C.S."/>
            <person name="Powell S."/>
        </authorList>
    </citation>
    <scope>NUCLEOTIDE SEQUENCE [LARGE SCALE GENOMIC DNA]</scope>
    <source>
        <strain evidence="13">CAG34</strain>
    </source>
</reference>
<comment type="subcellular location">
    <subcellularLocation>
        <location evidence="1">Cell inner membrane</location>
        <topology evidence="1">Single-pass membrane protein</topology>
        <orientation evidence="1">Periplasmic side</orientation>
    </subcellularLocation>
</comment>
<comment type="caution">
    <text evidence="12">The sequence shown here is derived from an EMBL/GenBank/DDBJ whole genome shotgun (WGS) entry which is preliminary data.</text>
</comment>
<dbReference type="GO" id="GO:0005886">
    <property type="term" value="C:plasma membrane"/>
    <property type="evidence" value="ECO:0007669"/>
    <property type="project" value="UniProtKB-SubCell"/>
</dbReference>
<evidence type="ECO:0000256" key="8">
    <source>
        <dbReference type="ARBA" id="ARBA00022989"/>
    </source>
</evidence>
<dbReference type="STRING" id="1548207.AXK11_04770"/>
<keyword evidence="4" id="KW-1003">Cell membrane</keyword>
<keyword evidence="3" id="KW-0813">Transport</keyword>
<feature type="compositionally biased region" description="Pro residues" evidence="10">
    <location>
        <begin position="122"/>
        <end position="141"/>
    </location>
</feature>
<evidence type="ECO:0000256" key="7">
    <source>
        <dbReference type="ARBA" id="ARBA00022927"/>
    </source>
</evidence>
<gene>
    <name evidence="12" type="ORF">AXK11_04770</name>
</gene>
<evidence type="ECO:0000256" key="10">
    <source>
        <dbReference type="SAM" id="MobiDB-lite"/>
    </source>
</evidence>
<dbReference type="EMBL" id="LSZQ01000040">
    <property type="protein sequence ID" value="KXU35995.1"/>
    <property type="molecule type" value="Genomic_DNA"/>
</dbReference>
<feature type="domain" description="TonB C-terminal" evidence="11">
    <location>
        <begin position="210"/>
        <end position="299"/>
    </location>
</feature>
<dbReference type="GO" id="GO:0030288">
    <property type="term" value="C:outer membrane-bounded periplasmic space"/>
    <property type="evidence" value="ECO:0007669"/>
    <property type="project" value="InterPro"/>
</dbReference>
<feature type="compositionally biased region" description="Pro residues" evidence="10">
    <location>
        <begin position="74"/>
        <end position="93"/>
    </location>
</feature>
<dbReference type="SUPFAM" id="SSF74653">
    <property type="entry name" value="TolA/TonB C-terminal domain"/>
    <property type="match status" value="1"/>
</dbReference>
<evidence type="ECO:0000256" key="1">
    <source>
        <dbReference type="ARBA" id="ARBA00004383"/>
    </source>
</evidence>
<dbReference type="InterPro" id="IPR003538">
    <property type="entry name" value="TonB"/>
</dbReference>
<keyword evidence="5" id="KW-0997">Cell inner membrane</keyword>
<dbReference type="Proteomes" id="UP000070058">
    <property type="component" value="Unassembled WGS sequence"/>
</dbReference>
<name>A0A139SN60_9BACT</name>
<proteinExistence type="inferred from homology"/>
<dbReference type="PANTHER" id="PTHR33446">
    <property type="entry name" value="PROTEIN TONB-RELATED"/>
    <property type="match status" value="1"/>
</dbReference>
<keyword evidence="13" id="KW-1185">Reference proteome</keyword>
<dbReference type="GO" id="GO:0031992">
    <property type="term" value="F:energy transducer activity"/>
    <property type="evidence" value="ECO:0007669"/>
    <property type="project" value="InterPro"/>
</dbReference>
<evidence type="ECO:0000256" key="6">
    <source>
        <dbReference type="ARBA" id="ARBA00022692"/>
    </source>
</evidence>
<comment type="similarity">
    <text evidence="2">Belongs to the TonB family.</text>
</comment>
<accession>A0A139SN60</accession>
<evidence type="ECO:0000256" key="5">
    <source>
        <dbReference type="ARBA" id="ARBA00022519"/>
    </source>
</evidence>
<sequence length="299" mass="31936">MSAPRKNAFFLSLILHATLGACLVFFSFLHSRSEKPQPHLFELVAGPGDNYAALEAPLGTDSTPETPIRFDLPEPLPSPEPPTLAPEPEPAPPEIFDEPAREIIPTTPPEPAPRPEPKPETRPTPAPPPPKPVAKPTPKPAPKPEPKPMTKAEFDRLHGNKPNPTAVKPGNARAAPPRVRQISTRGIVGGSASVSTGAGGTALSRAESDLLDAYISLLRQRLRAAHSKPAGLSDQLQTKVRFAIGADGTLSNLRIITSSGSREFDESVLAAFRKVRSIGPTPNGKSDTWELTFKLTDAT</sequence>
<protein>
    <recommendedName>
        <fullName evidence="11">TonB C-terminal domain-containing protein</fullName>
    </recommendedName>
</protein>
<evidence type="ECO:0000313" key="12">
    <source>
        <dbReference type="EMBL" id="KXU35995.1"/>
    </source>
</evidence>
<dbReference type="GO" id="GO:0015891">
    <property type="term" value="P:siderophore transport"/>
    <property type="evidence" value="ECO:0007669"/>
    <property type="project" value="InterPro"/>
</dbReference>
<feature type="region of interest" description="Disordered" evidence="10">
    <location>
        <begin position="52"/>
        <end position="201"/>
    </location>
</feature>
<dbReference type="PROSITE" id="PS51257">
    <property type="entry name" value="PROKAR_LIPOPROTEIN"/>
    <property type="match status" value="1"/>
</dbReference>
<dbReference type="GO" id="GO:0055085">
    <property type="term" value="P:transmembrane transport"/>
    <property type="evidence" value="ECO:0007669"/>
    <property type="project" value="InterPro"/>
</dbReference>
<keyword evidence="9" id="KW-0472">Membrane</keyword>
<evidence type="ECO:0000259" key="11">
    <source>
        <dbReference type="PROSITE" id="PS52015"/>
    </source>
</evidence>
<evidence type="ECO:0000256" key="2">
    <source>
        <dbReference type="ARBA" id="ARBA00006555"/>
    </source>
</evidence>
<dbReference type="Gene3D" id="3.30.1150.10">
    <property type="match status" value="1"/>
</dbReference>
<dbReference type="PRINTS" id="PR01374">
    <property type="entry name" value="TONBPROTEIN"/>
</dbReference>
<organism evidence="12 13">
    <name type="scientific">Cephaloticoccus primus</name>
    <dbReference type="NCBI Taxonomy" id="1548207"/>
    <lineage>
        <taxon>Bacteria</taxon>
        <taxon>Pseudomonadati</taxon>
        <taxon>Verrucomicrobiota</taxon>
        <taxon>Opitutia</taxon>
        <taxon>Opitutales</taxon>
        <taxon>Opitutaceae</taxon>
        <taxon>Cephaloticoccus</taxon>
    </lineage>
</organism>
<keyword evidence="6" id="KW-0812">Transmembrane</keyword>
<evidence type="ECO:0000256" key="4">
    <source>
        <dbReference type="ARBA" id="ARBA00022475"/>
    </source>
</evidence>
<keyword evidence="7" id="KW-0653">Protein transport</keyword>
<evidence type="ECO:0000256" key="3">
    <source>
        <dbReference type="ARBA" id="ARBA00022448"/>
    </source>
</evidence>
<dbReference type="AlphaFoldDB" id="A0A139SN60"/>
<evidence type="ECO:0000313" key="13">
    <source>
        <dbReference type="Proteomes" id="UP000070058"/>
    </source>
</evidence>